<dbReference type="GO" id="GO:0008324">
    <property type="term" value="F:monoatomic cation transmembrane transporter activity"/>
    <property type="evidence" value="ECO:0007669"/>
    <property type="project" value="InterPro"/>
</dbReference>
<dbReference type="EMBL" id="CP000249">
    <property type="protein sequence ID" value="ABD11047.1"/>
    <property type="molecule type" value="Genomic_DNA"/>
</dbReference>
<protein>
    <submittedName>
        <fullName evidence="9">Cation diffusion facilitator family transporter</fullName>
    </submittedName>
</protein>
<keyword evidence="2" id="KW-0813">Transport</keyword>
<dbReference type="eggNOG" id="COG0053">
    <property type="taxonomic scope" value="Bacteria"/>
</dbReference>
<keyword evidence="10" id="KW-1185">Reference proteome</keyword>
<sequence length="341" mass="36020">MSTQGGTKAVMAALAANLGIALAKFVAFLVTQSSSMLAESIHSVADSGNQGLLLLGQKRSVQPPDEEHPFGYGRARYIAGFLVGIVLFSLGGLFSVYEGVEKLRHPHELESGLVAVVVLLIAVLLESYSFATAMRESKKTKGDRSWWRFIREARAPELPIVLLEDLAAELGLIFALLGVGLTLALDDPIWDGAGTLAIGVLLLIVAVIVATEAYGMLVGEAAAPAMVATIRRTLAAAPGVATVIHLRTLHLGPDELLVAAKIGIGAELAMPEVAATINGAEAALRAAVAVPLRIFLEPDILRDELGRRRDPSAGAAGEAEPQRERAQGAEGHQYHRQVSRP</sequence>
<evidence type="ECO:0000256" key="3">
    <source>
        <dbReference type="ARBA" id="ARBA00022692"/>
    </source>
</evidence>
<reference evidence="9 10" key="1">
    <citation type="journal article" date="2007" name="Genome Res.">
        <title>Genome characteristics of facultatively symbiotic Frankia sp. strains reflect host range and host plant biogeography.</title>
        <authorList>
            <person name="Normand P."/>
            <person name="Lapierre P."/>
            <person name="Tisa L.S."/>
            <person name="Gogarten J.P."/>
            <person name="Alloisio N."/>
            <person name="Bagnarol E."/>
            <person name="Bassi C.A."/>
            <person name="Berry A.M."/>
            <person name="Bickhart D.M."/>
            <person name="Choisne N."/>
            <person name="Couloux A."/>
            <person name="Cournoyer B."/>
            <person name="Cruveiller S."/>
            <person name="Daubin V."/>
            <person name="Demange N."/>
            <person name="Francino M.P."/>
            <person name="Goltsman E."/>
            <person name="Huang Y."/>
            <person name="Kopp O.R."/>
            <person name="Labarre L."/>
            <person name="Lapidus A."/>
            <person name="Lavire C."/>
            <person name="Marechal J."/>
            <person name="Martinez M."/>
            <person name="Mastronunzio J.E."/>
            <person name="Mullin B.C."/>
            <person name="Niemann J."/>
            <person name="Pujic P."/>
            <person name="Rawnsley T."/>
            <person name="Rouy Z."/>
            <person name="Schenowitz C."/>
            <person name="Sellstedt A."/>
            <person name="Tavares F."/>
            <person name="Tomkins J.P."/>
            <person name="Vallenet D."/>
            <person name="Valverde C."/>
            <person name="Wall L.G."/>
            <person name="Wang Y."/>
            <person name="Medigue C."/>
            <person name="Benson D.R."/>
        </authorList>
    </citation>
    <scope>NUCLEOTIDE SEQUENCE [LARGE SCALE GENOMIC DNA]</scope>
    <source>
        <strain evidence="10">DSM 45818 / CECT 9043 / CcI3</strain>
    </source>
</reference>
<dbReference type="SUPFAM" id="SSF161111">
    <property type="entry name" value="Cation efflux protein transmembrane domain-like"/>
    <property type="match status" value="1"/>
</dbReference>
<feature type="transmembrane region" description="Helical" evidence="7">
    <location>
        <begin position="77"/>
        <end position="97"/>
    </location>
</feature>
<dbReference type="SUPFAM" id="SSF160240">
    <property type="entry name" value="Cation efflux protein cytoplasmic domain-like"/>
    <property type="match status" value="1"/>
</dbReference>
<feature type="transmembrane region" description="Helical" evidence="7">
    <location>
        <begin position="189"/>
        <end position="210"/>
    </location>
</feature>
<keyword evidence="4 7" id="KW-1133">Transmembrane helix</keyword>
<dbReference type="GO" id="GO:0006829">
    <property type="term" value="P:zinc ion transport"/>
    <property type="evidence" value="ECO:0007669"/>
    <property type="project" value="InterPro"/>
</dbReference>
<comment type="subcellular location">
    <subcellularLocation>
        <location evidence="1">Membrane</location>
        <topology evidence="1">Multi-pass membrane protein</topology>
    </subcellularLocation>
</comment>
<keyword evidence="3 7" id="KW-0812">Transmembrane</keyword>
<dbReference type="STRING" id="106370.Francci3_1671"/>
<accession>Q2JCE5</accession>
<dbReference type="InterPro" id="IPR002524">
    <property type="entry name" value="Cation_efflux"/>
</dbReference>
<evidence type="ECO:0000259" key="8">
    <source>
        <dbReference type="Pfam" id="PF01545"/>
    </source>
</evidence>
<organism evidence="9 10">
    <name type="scientific">Frankia casuarinae (strain DSM 45818 / CECT 9043 / HFP020203 / CcI3)</name>
    <dbReference type="NCBI Taxonomy" id="106370"/>
    <lineage>
        <taxon>Bacteria</taxon>
        <taxon>Bacillati</taxon>
        <taxon>Actinomycetota</taxon>
        <taxon>Actinomycetes</taxon>
        <taxon>Frankiales</taxon>
        <taxon>Frankiaceae</taxon>
        <taxon>Frankia</taxon>
    </lineage>
</organism>
<dbReference type="HOGENOM" id="CLU_021126_0_1_11"/>
<feature type="region of interest" description="Disordered" evidence="6">
    <location>
        <begin position="306"/>
        <end position="341"/>
    </location>
</feature>
<dbReference type="Gene3D" id="1.20.1510.10">
    <property type="entry name" value="Cation efflux protein transmembrane domain"/>
    <property type="match status" value="1"/>
</dbReference>
<dbReference type="PANTHER" id="PTHR13414">
    <property type="entry name" value="HUEL-CATION TRANSPORTER"/>
    <property type="match status" value="1"/>
</dbReference>
<feature type="transmembrane region" description="Helical" evidence="7">
    <location>
        <begin position="158"/>
        <end position="183"/>
    </location>
</feature>
<dbReference type="Proteomes" id="UP000001937">
    <property type="component" value="Chromosome"/>
</dbReference>
<evidence type="ECO:0000313" key="10">
    <source>
        <dbReference type="Proteomes" id="UP000001937"/>
    </source>
</evidence>
<feature type="transmembrane region" description="Helical" evidence="7">
    <location>
        <begin position="12"/>
        <end position="30"/>
    </location>
</feature>
<dbReference type="RefSeq" id="WP_011436110.1">
    <property type="nucleotide sequence ID" value="NC_007777.1"/>
</dbReference>
<feature type="transmembrane region" description="Helical" evidence="7">
    <location>
        <begin position="109"/>
        <end position="131"/>
    </location>
</feature>
<keyword evidence="5 7" id="KW-0472">Membrane</keyword>
<dbReference type="AlphaFoldDB" id="Q2JCE5"/>
<dbReference type="GO" id="GO:0016020">
    <property type="term" value="C:membrane"/>
    <property type="evidence" value="ECO:0007669"/>
    <property type="project" value="UniProtKB-SubCell"/>
</dbReference>
<evidence type="ECO:0000313" key="9">
    <source>
        <dbReference type="EMBL" id="ABD11047.1"/>
    </source>
</evidence>
<evidence type="ECO:0000256" key="5">
    <source>
        <dbReference type="ARBA" id="ARBA00023136"/>
    </source>
</evidence>
<evidence type="ECO:0000256" key="7">
    <source>
        <dbReference type="SAM" id="Phobius"/>
    </source>
</evidence>
<proteinExistence type="predicted"/>
<dbReference type="KEGG" id="fra:Francci3_1671"/>
<dbReference type="PANTHER" id="PTHR13414:SF9">
    <property type="entry name" value="PROTON-COUPLED ZINC ANTIPORTER SLC30A9, MITOCHONDRIAL"/>
    <property type="match status" value="1"/>
</dbReference>
<gene>
    <name evidence="9" type="ordered locus">Francci3_1671</name>
</gene>
<name>Q2JCE5_FRACC</name>
<evidence type="ECO:0000256" key="1">
    <source>
        <dbReference type="ARBA" id="ARBA00004141"/>
    </source>
</evidence>
<dbReference type="PhylomeDB" id="Q2JCE5"/>
<dbReference type="OrthoDB" id="9806522at2"/>
<dbReference type="InterPro" id="IPR058533">
    <property type="entry name" value="Cation_efflux_TM"/>
</dbReference>
<evidence type="ECO:0000256" key="4">
    <source>
        <dbReference type="ARBA" id="ARBA00022989"/>
    </source>
</evidence>
<evidence type="ECO:0000256" key="2">
    <source>
        <dbReference type="ARBA" id="ARBA00022448"/>
    </source>
</evidence>
<dbReference type="InterPro" id="IPR027469">
    <property type="entry name" value="Cation_efflux_TMD_sf"/>
</dbReference>
<dbReference type="InterPro" id="IPR040177">
    <property type="entry name" value="SLC30A9"/>
</dbReference>
<dbReference type="InterPro" id="IPR036837">
    <property type="entry name" value="Cation_efflux_CTD_sf"/>
</dbReference>
<feature type="domain" description="Cation efflux protein transmembrane" evidence="8">
    <location>
        <begin position="10"/>
        <end position="218"/>
    </location>
</feature>
<evidence type="ECO:0000256" key="6">
    <source>
        <dbReference type="SAM" id="MobiDB-lite"/>
    </source>
</evidence>
<dbReference type="NCBIfam" id="TIGR01297">
    <property type="entry name" value="CDF"/>
    <property type="match status" value="1"/>
</dbReference>
<dbReference type="Pfam" id="PF01545">
    <property type="entry name" value="Cation_efflux"/>
    <property type="match status" value="1"/>
</dbReference>